<dbReference type="GO" id="GO:0046872">
    <property type="term" value="F:metal ion binding"/>
    <property type="evidence" value="ECO:0007669"/>
    <property type="project" value="UniProtKB-KW"/>
</dbReference>
<dbReference type="AlphaFoldDB" id="A0AAV2PPZ9"/>
<comment type="similarity">
    <text evidence="2">Belongs to the carotenoid oxygenase family.</text>
</comment>
<evidence type="ECO:0000256" key="2">
    <source>
        <dbReference type="ARBA" id="ARBA00006787"/>
    </source>
</evidence>
<keyword evidence="4" id="KW-0560">Oxidoreductase</keyword>
<dbReference type="GO" id="GO:0016121">
    <property type="term" value="P:carotene catabolic process"/>
    <property type="evidence" value="ECO:0007669"/>
    <property type="project" value="TreeGrafter"/>
</dbReference>
<proteinExistence type="inferred from homology"/>
<organism evidence="6 7">
    <name type="scientific">Meganyctiphanes norvegica</name>
    <name type="common">Northern krill</name>
    <name type="synonym">Thysanopoda norvegica</name>
    <dbReference type="NCBI Taxonomy" id="48144"/>
    <lineage>
        <taxon>Eukaryota</taxon>
        <taxon>Metazoa</taxon>
        <taxon>Ecdysozoa</taxon>
        <taxon>Arthropoda</taxon>
        <taxon>Crustacea</taxon>
        <taxon>Multicrustacea</taxon>
        <taxon>Malacostraca</taxon>
        <taxon>Eumalacostraca</taxon>
        <taxon>Eucarida</taxon>
        <taxon>Euphausiacea</taxon>
        <taxon>Euphausiidae</taxon>
        <taxon>Meganyctiphanes</taxon>
    </lineage>
</organism>
<evidence type="ECO:0000313" key="6">
    <source>
        <dbReference type="EMBL" id="CAL4061249.1"/>
    </source>
</evidence>
<dbReference type="GO" id="GO:0003834">
    <property type="term" value="F:beta-carotene 15,15'-dioxygenase activity"/>
    <property type="evidence" value="ECO:0007669"/>
    <property type="project" value="TreeGrafter"/>
</dbReference>
<evidence type="ECO:0000256" key="4">
    <source>
        <dbReference type="ARBA" id="ARBA00023002"/>
    </source>
</evidence>
<dbReference type="InterPro" id="IPR004294">
    <property type="entry name" value="Carotenoid_Oase"/>
</dbReference>
<evidence type="ECO:0008006" key="8">
    <source>
        <dbReference type="Google" id="ProtNLM"/>
    </source>
</evidence>
<evidence type="ECO:0000256" key="5">
    <source>
        <dbReference type="ARBA" id="ARBA00023004"/>
    </source>
</evidence>
<sequence>MSGSKYDYSILVRNCESDSPESQACTVIGSIPTWLNGKAIYNGPGLTKIGDSEYKHGFDAAALLQKFEIKNGAVSYNSRFVNSKTFQTNQEAGTIVRAEFGTPADDNKGKLSRLLGALDIEKTFSDNTAVGLVEVCGKYYAMTETPFMNQIDINTLETIER</sequence>
<dbReference type="GO" id="GO:0010436">
    <property type="term" value="F:carotenoid dioxygenase activity"/>
    <property type="evidence" value="ECO:0007669"/>
    <property type="project" value="TreeGrafter"/>
</dbReference>
<reference evidence="6 7" key="1">
    <citation type="submission" date="2024-05" db="EMBL/GenBank/DDBJ databases">
        <authorList>
            <person name="Wallberg A."/>
        </authorList>
    </citation>
    <scope>NUCLEOTIDE SEQUENCE [LARGE SCALE GENOMIC DNA]</scope>
</reference>
<evidence type="ECO:0000313" key="7">
    <source>
        <dbReference type="Proteomes" id="UP001497623"/>
    </source>
</evidence>
<dbReference type="Pfam" id="PF03055">
    <property type="entry name" value="RPE65"/>
    <property type="match status" value="1"/>
</dbReference>
<keyword evidence="5" id="KW-0408">Iron</keyword>
<evidence type="ECO:0000256" key="3">
    <source>
        <dbReference type="ARBA" id="ARBA00022723"/>
    </source>
</evidence>
<comment type="caution">
    <text evidence="6">The sequence shown here is derived from an EMBL/GenBank/DDBJ whole genome shotgun (WGS) entry which is preliminary data.</text>
</comment>
<name>A0AAV2PPZ9_MEGNR</name>
<dbReference type="PANTHER" id="PTHR10543">
    <property type="entry name" value="BETA-CAROTENE DIOXYGENASE"/>
    <property type="match status" value="1"/>
</dbReference>
<protein>
    <recommendedName>
        <fullName evidence="8">Phage tail protein</fullName>
    </recommendedName>
</protein>
<feature type="non-terminal residue" evidence="6">
    <location>
        <position position="161"/>
    </location>
</feature>
<dbReference type="PANTHER" id="PTHR10543:SF24">
    <property type="entry name" value="CAROTENOID ISOMEROOXYGENASE"/>
    <property type="match status" value="1"/>
</dbReference>
<gene>
    <name evidence="6" type="ORF">MNOR_LOCUS1999</name>
</gene>
<dbReference type="GO" id="GO:0042574">
    <property type="term" value="P:retinal metabolic process"/>
    <property type="evidence" value="ECO:0007669"/>
    <property type="project" value="TreeGrafter"/>
</dbReference>
<keyword evidence="7" id="KW-1185">Reference proteome</keyword>
<evidence type="ECO:0000256" key="1">
    <source>
        <dbReference type="ARBA" id="ARBA00001954"/>
    </source>
</evidence>
<accession>A0AAV2PPZ9</accession>
<dbReference type="Proteomes" id="UP001497623">
    <property type="component" value="Unassembled WGS sequence"/>
</dbReference>
<dbReference type="EMBL" id="CAXKWB010000569">
    <property type="protein sequence ID" value="CAL4061249.1"/>
    <property type="molecule type" value="Genomic_DNA"/>
</dbReference>
<comment type="cofactor">
    <cofactor evidence="1">
        <name>Fe(2+)</name>
        <dbReference type="ChEBI" id="CHEBI:29033"/>
    </cofactor>
</comment>
<keyword evidence="3" id="KW-0479">Metal-binding</keyword>